<dbReference type="Gene3D" id="3.40.50.1220">
    <property type="entry name" value="TPP-binding domain"/>
    <property type="match status" value="1"/>
</dbReference>
<keyword evidence="17" id="KW-1185">Reference proteome</keyword>
<protein>
    <recommendedName>
        <fullName evidence="4 12">Acetolactate synthase</fullName>
        <ecNumber evidence="4 12">2.2.1.6</ecNumber>
    </recommendedName>
</protein>
<comment type="pathway">
    <text evidence="1 12">Amino-acid biosynthesis; L-isoleucine biosynthesis; L-isoleucine from 2-oxobutanoate: step 1/4.</text>
</comment>
<dbReference type="SUPFAM" id="SSF52518">
    <property type="entry name" value="Thiamin diphosphate-binding fold (THDP-binding)"/>
    <property type="match status" value="2"/>
</dbReference>
<dbReference type="GO" id="GO:0050660">
    <property type="term" value="F:flavin adenine dinucleotide binding"/>
    <property type="evidence" value="ECO:0007669"/>
    <property type="project" value="InterPro"/>
</dbReference>
<dbReference type="GO" id="GO:0009097">
    <property type="term" value="P:isoleucine biosynthetic process"/>
    <property type="evidence" value="ECO:0007669"/>
    <property type="project" value="UniProtKB-UniPathway"/>
</dbReference>
<evidence type="ECO:0000256" key="1">
    <source>
        <dbReference type="ARBA" id="ARBA00004974"/>
    </source>
</evidence>
<dbReference type="NCBIfam" id="TIGR00118">
    <property type="entry name" value="acolac_lg"/>
    <property type="match status" value="1"/>
</dbReference>
<dbReference type="FunFam" id="3.40.50.970:FF:000007">
    <property type="entry name" value="Acetolactate synthase"/>
    <property type="match status" value="1"/>
</dbReference>
<keyword evidence="8 12" id="KW-0460">Magnesium</keyword>
<dbReference type="InterPro" id="IPR012001">
    <property type="entry name" value="Thiamin_PyroP_enz_TPP-bd_dom"/>
</dbReference>
<feature type="domain" description="Thiamine pyrophosphate enzyme TPP-binding" evidence="14">
    <location>
        <begin position="390"/>
        <end position="537"/>
    </location>
</feature>
<evidence type="ECO:0000256" key="11">
    <source>
        <dbReference type="ARBA" id="ARBA00048670"/>
    </source>
</evidence>
<evidence type="ECO:0000256" key="10">
    <source>
        <dbReference type="ARBA" id="ARBA00023304"/>
    </source>
</evidence>
<evidence type="ECO:0000256" key="3">
    <source>
        <dbReference type="ARBA" id="ARBA00007812"/>
    </source>
</evidence>
<accession>A0A4S4C7P0</accession>
<comment type="cofactor">
    <cofactor evidence="12">
        <name>Mg(2+)</name>
        <dbReference type="ChEBI" id="CHEBI:18420"/>
    </cofactor>
    <text evidence="12">Binds 1 Mg(2+) ion per subunit.</text>
</comment>
<dbReference type="GO" id="GO:0005948">
    <property type="term" value="C:acetolactate synthase complex"/>
    <property type="evidence" value="ECO:0007669"/>
    <property type="project" value="TreeGrafter"/>
</dbReference>
<reference evidence="16 17" key="1">
    <citation type="submission" date="2019-04" db="EMBL/GenBank/DDBJ databases">
        <title>Cohnella sp. nov. isolated from preserved vegetables.</title>
        <authorList>
            <person name="Lin S.-Y."/>
            <person name="Hung M.-H."/>
            <person name="Young C.-C."/>
        </authorList>
    </citation>
    <scope>NUCLEOTIDE SEQUENCE [LARGE SCALE GENOMIC DNA]</scope>
    <source>
        <strain evidence="16 17">CC-MHH1044</strain>
    </source>
</reference>
<dbReference type="Proteomes" id="UP000310636">
    <property type="component" value="Unassembled WGS sequence"/>
</dbReference>
<dbReference type="Pfam" id="PF00205">
    <property type="entry name" value="TPP_enzyme_M"/>
    <property type="match status" value="1"/>
</dbReference>
<dbReference type="PROSITE" id="PS00187">
    <property type="entry name" value="TPP_ENZYMES"/>
    <property type="match status" value="1"/>
</dbReference>
<feature type="domain" description="Thiamine pyrophosphate enzyme central" evidence="13">
    <location>
        <begin position="195"/>
        <end position="330"/>
    </location>
</feature>
<sequence>MNGAQALVELLLEHEVDTLFGYPGGAVLPVYDALFDCERIRHVLVRHEQAAVHAADGYARATGRPGAALVTSGPGATNAVTGIATAYMDSVPLIVLTGQVATGMIGLDSFQEVDIYGMTMPITKHNYIVRDVAELPRIVREAFHLATTGRPGPVLIDLPKDVMTAALPAGRDSLRRGPLRMRGYRPSRPIADSVLDAAAERLNRAERPVLLIGGGCLAGKAPSLLRSLAERCRLPVVSTLMGIGAFPSRHPLHLGMVGMHGTARANRAVFAADALVCLGMRFSDRVTGSRQSFSPHSCKIQIDIDEAELNKNVKVDLAICGSVEDALRGLAARLTLRVDEPWHSKLASWSGRAPSFAPGAEQPPGKRLTPQEVIRLLDEATAGDAIVATDVGQHQIWTAHHYAFSAPRSLLTSGGLGTMGYGLPAAIGAAVAFPDRQVVCVSGDGSFQMNMQELMTAVDLGANVKVAILRNGYLGMVRQWQQLFLGRRYSSVRISSPDFAALARSFGAQGYHARTLDEAQAVIRSALQTAGPAVLEFDVAEEENVYPIVPPGASNQEMIEE</sequence>
<keyword evidence="9 12" id="KW-0786">Thiamine pyrophosphate</keyword>
<dbReference type="GO" id="GO:0009099">
    <property type="term" value="P:L-valine biosynthetic process"/>
    <property type="evidence" value="ECO:0007669"/>
    <property type="project" value="UniProtKB-UniPathway"/>
</dbReference>
<evidence type="ECO:0000259" key="15">
    <source>
        <dbReference type="Pfam" id="PF02776"/>
    </source>
</evidence>
<proteinExistence type="inferred from homology"/>
<keyword evidence="6 12" id="KW-0808">Transferase</keyword>
<dbReference type="InterPro" id="IPR012846">
    <property type="entry name" value="Acetolactate_synth_lsu"/>
</dbReference>
<evidence type="ECO:0000256" key="8">
    <source>
        <dbReference type="ARBA" id="ARBA00022842"/>
    </source>
</evidence>
<dbReference type="GO" id="GO:0000287">
    <property type="term" value="F:magnesium ion binding"/>
    <property type="evidence" value="ECO:0007669"/>
    <property type="project" value="UniProtKB-UniRule"/>
</dbReference>
<dbReference type="InterPro" id="IPR039368">
    <property type="entry name" value="AHAS_TPP"/>
</dbReference>
<dbReference type="InterPro" id="IPR011766">
    <property type="entry name" value="TPP_enzyme_TPP-bd"/>
</dbReference>
<dbReference type="InterPro" id="IPR029035">
    <property type="entry name" value="DHS-like_NAD/FAD-binding_dom"/>
</dbReference>
<evidence type="ECO:0000259" key="13">
    <source>
        <dbReference type="Pfam" id="PF00205"/>
    </source>
</evidence>
<organism evidence="16 17">
    <name type="scientific">Cohnella fermenti</name>
    <dbReference type="NCBI Taxonomy" id="2565925"/>
    <lineage>
        <taxon>Bacteria</taxon>
        <taxon>Bacillati</taxon>
        <taxon>Bacillota</taxon>
        <taxon>Bacilli</taxon>
        <taxon>Bacillales</taxon>
        <taxon>Paenibacillaceae</taxon>
        <taxon>Cohnella</taxon>
    </lineage>
</organism>
<gene>
    <name evidence="16" type="primary">ilvB</name>
    <name evidence="16" type="ORF">E6C55_05600</name>
</gene>
<dbReference type="InterPro" id="IPR012000">
    <property type="entry name" value="Thiamin_PyroP_enz_cen_dom"/>
</dbReference>
<dbReference type="InterPro" id="IPR000399">
    <property type="entry name" value="TPP-bd_CS"/>
</dbReference>
<evidence type="ECO:0000256" key="2">
    <source>
        <dbReference type="ARBA" id="ARBA00005025"/>
    </source>
</evidence>
<comment type="caution">
    <text evidence="16">The sequence shown here is derived from an EMBL/GenBank/DDBJ whole genome shotgun (WGS) entry which is preliminary data.</text>
</comment>
<evidence type="ECO:0000256" key="9">
    <source>
        <dbReference type="ARBA" id="ARBA00023052"/>
    </source>
</evidence>
<keyword evidence="7 12" id="KW-0479">Metal-binding</keyword>
<dbReference type="FunFam" id="3.40.50.1220:FF:000008">
    <property type="entry name" value="Acetolactate synthase"/>
    <property type="match status" value="1"/>
</dbReference>
<dbReference type="CDD" id="cd02015">
    <property type="entry name" value="TPP_AHAS"/>
    <property type="match status" value="1"/>
</dbReference>
<evidence type="ECO:0000256" key="5">
    <source>
        <dbReference type="ARBA" id="ARBA00022605"/>
    </source>
</evidence>
<evidence type="ECO:0000256" key="6">
    <source>
        <dbReference type="ARBA" id="ARBA00022679"/>
    </source>
</evidence>
<dbReference type="EC" id="2.2.1.6" evidence="4 12"/>
<comment type="similarity">
    <text evidence="3 12">Belongs to the TPP enzyme family.</text>
</comment>
<feature type="domain" description="Thiamine pyrophosphate enzyme N-terminal TPP-binding" evidence="15">
    <location>
        <begin position="1"/>
        <end position="117"/>
    </location>
</feature>
<evidence type="ECO:0000313" key="17">
    <source>
        <dbReference type="Proteomes" id="UP000310636"/>
    </source>
</evidence>
<dbReference type="PANTHER" id="PTHR18968">
    <property type="entry name" value="THIAMINE PYROPHOSPHATE ENZYMES"/>
    <property type="match status" value="1"/>
</dbReference>
<dbReference type="PANTHER" id="PTHR18968:SF13">
    <property type="entry name" value="ACETOLACTATE SYNTHASE CATALYTIC SUBUNIT, MITOCHONDRIAL"/>
    <property type="match status" value="1"/>
</dbReference>
<evidence type="ECO:0000259" key="14">
    <source>
        <dbReference type="Pfam" id="PF02775"/>
    </source>
</evidence>
<dbReference type="OrthoDB" id="4494979at2"/>
<dbReference type="EMBL" id="SSOB01000005">
    <property type="protein sequence ID" value="THF83324.1"/>
    <property type="molecule type" value="Genomic_DNA"/>
</dbReference>
<evidence type="ECO:0000313" key="16">
    <source>
        <dbReference type="EMBL" id="THF83324.1"/>
    </source>
</evidence>
<dbReference type="AlphaFoldDB" id="A0A4S4C7P0"/>
<dbReference type="UniPathway" id="UPA00049">
    <property type="reaction ID" value="UER00059"/>
</dbReference>
<evidence type="ECO:0000256" key="12">
    <source>
        <dbReference type="RuleBase" id="RU003591"/>
    </source>
</evidence>
<dbReference type="Gene3D" id="3.40.50.970">
    <property type="match status" value="2"/>
</dbReference>
<dbReference type="RefSeq" id="WP_136368804.1">
    <property type="nucleotide sequence ID" value="NZ_SSOB01000005.1"/>
</dbReference>
<dbReference type="InterPro" id="IPR029061">
    <property type="entry name" value="THDP-binding"/>
</dbReference>
<comment type="pathway">
    <text evidence="2 12">Amino-acid biosynthesis; L-valine biosynthesis; L-valine from pyruvate: step 1/4.</text>
</comment>
<evidence type="ECO:0000256" key="7">
    <source>
        <dbReference type="ARBA" id="ARBA00022723"/>
    </source>
</evidence>
<dbReference type="CDD" id="cd07035">
    <property type="entry name" value="TPP_PYR_POX_like"/>
    <property type="match status" value="1"/>
</dbReference>
<dbReference type="UniPathway" id="UPA00047">
    <property type="reaction ID" value="UER00055"/>
</dbReference>
<name>A0A4S4C7P0_9BACL</name>
<comment type="cofactor">
    <cofactor evidence="12">
        <name>thiamine diphosphate</name>
        <dbReference type="ChEBI" id="CHEBI:58937"/>
    </cofactor>
    <text evidence="12">Binds 1 thiamine pyrophosphate per subunit.</text>
</comment>
<comment type="catalytic activity">
    <reaction evidence="11 12">
        <text>2 pyruvate + H(+) = (2S)-2-acetolactate + CO2</text>
        <dbReference type="Rhea" id="RHEA:25249"/>
        <dbReference type="ChEBI" id="CHEBI:15361"/>
        <dbReference type="ChEBI" id="CHEBI:15378"/>
        <dbReference type="ChEBI" id="CHEBI:16526"/>
        <dbReference type="ChEBI" id="CHEBI:58476"/>
        <dbReference type="EC" id="2.2.1.6"/>
    </reaction>
</comment>
<dbReference type="InterPro" id="IPR045229">
    <property type="entry name" value="TPP_enz"/>
</dbReference>
<dbReference type="GO" id="GO:0030976">
    <property type="term" value="F:thiamine pyrophosphate binding"/>
    <property type="evidence" value="ECO:0007669"/>
    <property type="project" value="UniProtKB-UniRule"/>
</dbReference>
<keyword evidence="5 12" id="KW-0028">Amino-acid biosynthesis</keyword>
<dbReference type="Pfam" id="PF02776">
    <property type="entry name" value="TPP_enzyme_N"/>
    <property type="match status" value="1"/>
</dbReference>
<dbReference type="GO" id="GO:0003984">
    <property type="term" value="F:acetolactate synthase activity"/>
    <property type="evidence" value="ECO:0007669"/>
    <property type="project" value="UniProtKB-EC"/>
</dbReference>
<dbReference type="SUPFAM" id="SSF52467">
    <property type="entry name" value="DHS-like NAD/FAD-binding domain"/>
    <property type="match status" value="1"/>
</dbReference>
<keyword evidence="10 12" id="KW-0100">Branched-chain amino acid biosynthesis</keyword>
<evidence type="ECO:0000256" key="4">
    <source>
        <dbReference type="ARBA" id="ARBA00013145"/>
    </source>
</evidence>
<dbReference type="Pfam" id="PF02775">
    <property type="entry name" value="TPP_enzyme_C"/>
    <property type="match status" value="1"/>
</dbReference>